<proteinExistence type="inferred from homology"/>
<keyword evidence="3" id="KW-1185">Reference proteome</keyword>
<evidence type="ECO:0000313" key="2">
    <source>
        <dbReference type="EMBL" id="MCH4292924.1"/>
    </source>
</evidence>
<reference evidence="2 3" key="1">
    <citation type="submission" date="2022-02" db="EMBL/GenBank/DDBJ databases">
        <title>The genome sequence of Shewanella sp. 3B26.</title>
        <authorList>
            <person name="Du J."/>
        </authorList>
    </citation>
    <scope>NUCLEOTIDE SEQUENCE [LARGE SCALE GENOMIC DNA]</scope>
    <source>
        <strain evidence="2 3">3B26</strain>
    </source>
</reference>
<dbReference type="Proteomes" id="UP001297581">
    <property type="component" value="Unassembled WGS sequence"/>
</dbReference>
<dbReference type="GO" id="GO:0005507">
    <property type="term" value="F:copper ion binding"/>
    <property type="evidence" value="ECO:0007669"/>
    <property type="project" value="TreeGrafter"/>
</dbReference>
<accession>A0AAJ1EWE9</accession>
<dbReference type="EMBL" id="JAKUDL010000001">
    <property type="protein sequence ID" value="MCH4292924.1"/>
    <property type="molecule type" value="Genomic_DNA"/>
</dbReference>
<evidence type="ECO:0000256" key="1">
    <source>
        <dbReference type="ARBA" id="ARBA00010169"/>
    </source>
</evidence>
<dbReference type="AlphaFoldDB" id="A0AAJ1EWE9"/>
<organism evidence="2 3">
    <name type="scientific">Shewanella zhuhaiensis</name>
    <dbReference type="NCBI Taxonomy" id="2919576"/>
    <lineage>
        <taxon>Bacteria</taxon>
        <taxon>Pseudomonadati</taxon>
        <taxon>Pseudomonadota</taxon>
        <taxon>Gammaproteobacteria</taxon>
        <taxon>Alteromonadales</taxon>
        <taxon>Shewanellaceae</taxon>
        <taxon>Shewanella</taxon>
    </lineage>
</organism>
<name>A0AAJ1EWE9_9GAMM</name>
<gene>
    <name evidence="2" type="ORF">MJ923_01230</name>
</gene>
<dbReference type="PANTHER" id="PTHR23419">
    <property type="entry name" value="DIVALENT CATION TOLERANCE CUTA-RELATED"/>
    <property type="match status" value="1"/>
</dbReference>
<dbReference type="GO" id="GO:0010038">
    <property type="term" value="P:response to metal ion"/>
    <property type="evidence" value="ECO:0007669"/>
    <property type="project" value="InterPro"/>
</dbReference>
<dbReference type="RefSeq" id="WP_126165719.1">
    <property type="nucleotide sequence ID" value="NZ_JAKUDL010000001.1"/>
</dbReference>
<dbReference type="InterPro" id="IPR011322">
    <property type="entry name" value="N-reg_PII-like_a/b"/>
</dbReference>
<protein>
    <submittedName>
        <fullName evidence="2">Divalent-cation tolerance protein CutA</fullName>
    </submittedName>
</protein>
<comment type="caution">
    <text evidence="2">The sequence shown here is derived from an EMBL/GenBank/DDBJ whole genome shotgun (WGS) entry which is preliminary data.</text>
</comment>
<dbReference type="Pfam" id="PF03091">
    <property type="entry name" value="CutA1"/>
    <property type="match status" value="1"/>
</dbReference>
<dbReference type="SUPFAM" id="SSF54913">
    <property type="entry name" value="GlnB-like"/>
    <property type="match status" value="1"/>
</dbReference>
<dbReference type="InterPro" id="IPR004323">
    <property type="entry name" value="Ion_tolerance_CutA"/>
</dbReference>
<dbReference type="Gene3D" id="3.30.70.120">
    <property type="match status" value="1"/>
</dbReference>
<dbReference type="InterPro" id="IPR015867">
    <property type="entry name" value="N-reg_PII/ATP_PRibTrfase_C"/>
</dbReference>
<dbReference type="PANTHER" id="PTHR23419:SF8">
    <property type="entry name" value="FI09726P"/>
    <property type="match status" value="1"/>
</dbReference>
<comment type="similarity">
    <text evidence="1">Belongs to the CutA family.</text>
</comment>
<evidence type="ECO:0000313" key="3">
    <source>
        <dbReference type="Proteomes" id="UP001297581"/>
    </source>
</evidence>
<sequence>MATPMEDYILIMTSCPSREVGLEIANHLVTGKLAACVQLGSPITSVYPWQGKVCEDKEYPLFIKTKQALYAEVEAQILTQHPYELPEIIALPITQGLPGYLNWIKDNTQ</sequence>